<protein>
    <submittedName>
        <fullName evidence="1">Uncharacterized protein</fullName>
    </submittedName>
</protein>
<accession>A0A7J6GYU0</accession>
<dbReference type="Proteomes" id="UP000525078">
    <property type="component" value="Unassembled WGS sequence"/>
</dbReference>
<evidence type="ECO:0000313" key="1">
    <source>
        <dbReference type="EMBL" id="KAF4387931.1"/>
    </source>
</evidence>
<name>A0A7J6GYU0_CANSA</name>
<proteinExistence type="predicted"/>
<organism evidence="1 2">
    <name type="scientific">Cannabis sativa</name>
    <name type="common">Hemp</name>
    <name type="synonym">Marijuana</name>
    <dbReference type="NCBI Taxonomy" id="3483"/>
    <lineage>
        <taxon>Eukaryota</taxon>
        <taxon>Viridiplantae</taxon>
        <taxon>Streptophyta</taxon>
        <taxon>Embryophyta</taxon>
        <taxon>Tracheophyta</taxon>
        <taxon>Spermatophyta</taxon>
        <taxon>Magnoliopsida</taxon>
        <taxon>eudicotyledons</taxon>
        <taxon>Gunneridae</taxon>
        <taxon>Pentapetalae</taxon>
        <taxon>rosids</taxon>
        <taxon>fabids</taxon>
        <taxon>Rosales</taxon>
        <taxon>Cannabaceae</taxon>
        <taxon>Cannabis</taxon>
    </lineage>
</organism>
<evidence type="ECO:0000313" key="2">
    <source>
        <dbReference type="Proteomes" id="UP000525078"/>
    </source>
</evidence>
<dbReference type="EMBL" id="JAATIP010000037">
    <property type="protein sequence ID" value="KAF4387931.1"/>
    <property type="molecule type" value="Genomic_DNA"/>
</dbReference>
<gene>
    <name evidence="1" type="ORF">F8388_005548</name>
</gene>
<sequence>MGRTTCQDGRITRVLQLGLVHTPLCASHDESPPPDGPRTYQEEHLSNILATFENFSFKVFTTRVYCRIGYNMARKHYFPYCQRPNMQVMNILNSFDVLEIIFKSSDVDFARCCFHQYAINISEHGYGSA</sequence>
<reference evidence="1 2" key="1">
    <citation type="journal article" date="2020" name="bioRxiv">
        <title>Sequence and annotation of 42 cannabis genomes reveals extensive copy number variation in cannabinoid synthesis and pathogen resistance genes.</title>
        <authorList>
            <person name="Mckernan K.J."/>
            <person name="Helbert Y."/>
            <person name="Kane L.T."/>
            <person name="Ebling H."/>
            <person name="Zhang L."/>
            <person name="Liu B."/>
            <person name="Eaton Z."/>
            <person name="Mclaughlin S."/>
            <person name="Kingan S."/>
            <person name="Baybayan P."/>
            <person name="Concepcion G."/>
            <person name="Jordan M."/>
            <person name="Riva A."/>
            <person name="Barbazuk W."/>
            <person name="Harkins T."/>
        </authorList>
    </citation>
    <scope>NUCLEOTIDE SEQUENCE [LARGE SCALE GENOMIC DNA]</scope>
    <source>
        <strain evidence="2">cv. Jamaican Lion 4</strain>
        <tissue evidence="1">Leaf</tissue>
    </source>
</reference>
<comment type="caution">
    <text evidence="1">The sequence shown here is derived from an EMBL/GenBank/DDBJ whole genome shotgun (WGS) entry which is preliminary data.</text>
</comment>
<dbReference type="AlphaFoldDB" id="A0A7J6GYU0"/>